<protein>
    <submittedName>
        <fullName evidence="9">Acyltransferase</fullName>
    </submittedName>
</protein>
<feature type="transmembrane region" description="Helical" evidence="7">
    <location>
        <begin position="135"/>
        <end position="153"/>
    </location>
</feature>
<comment type="caution">
    <text evidence="9">The sequence shown here is derived from an EMBL/GenBank/DDBJ whole genome shotgun (WGS) entry which is preliminary data.</text>
</comment>
<dbReference type="RefSeq" id="WP_326089113.1">
    <property type="nucleotide sequence ID" value="NZ_JARLKZ010000010.1"/>
</dbReference>
<evidence type="ECO:0000256" key="3">
    <source>
        <dbReference type="ARBA" id="ARBA00022475"/>
    </source>
</evidence>
<comment type="similarity">
    <text evidence="2">Belongs to the acyltransferase 3 family.</text>
</comment>
<evidence type="ECO:0000256" key="2">
    <source>
        <dbReference type="ARBA" id="ARBA00007400"/>
    </source>
</evidence>
<dbReference type="PANTHER" id="PTHR40074:SF2">
    <property type="entry name" value="O-ACETYLTRANSFERASE WECH"/>
    <property type="match status" value="1"/>
</dbReference>
<keyword evidence="9" id="KW-0012">Acyltransferase</keyword>
<feature type="transmembrane region" description="Helical" evidence="7">
    <location>
        <begin position="346"/>
        <end position="369"/>
    </location>
</feature>
<keyword evidence="4 7" id="KW-0812">Transmembrane</keyword>
<reference evidence="9 10" key="1">
    <citation type="submission" date="2023-03" db="EMBL/GenBank/DDBJ databases">
        <title>Bacillus Genome Sequencing.</title>
        <authorList>
            <person name="Dunlap C."/>
        </authorList>
    </citation>
    <scope>NUCLEOTIDE SEQUENCE [LARGE SCALE GENOMIC DNA]</scope>
    <source>
        <strain evidence="9 10">BD-525</strain>
    </source>
</reference>
<sequence>MRKKERIYELDVFRSFAIMAVLTIHATSQTLVETKGTSLYIPFLFLNTFSSFAVPVFIFLSGFVLFYNYIDRPLNRGLVKSFYGKRLLYILVPYIVFTVFYFIFQLYRRDQFDMPFAQMLHEFGQDLYKGTAYTHLYYVIIMLQLYLIFPLLLEGFKKQPGIRPWIFPIGLILEWLYIYINKYGFHLLSLSYSGEHLHLGLPKGSIIITYLSYLFLGAGIGMYYDQFRKWLEISLKGFRSGKGPVWVLIWILWIAIGVLHTAVWYRYNTVGSSMNTMVYELLRNVHALLSCIVLWHISYAIYYYGPRLVRIALTSMGACSFGIFLLHPFLLYWYRYFISGGSSLKYALTIAGGWVIALGLSWIVVYFAFKYVKGSWLFFGSNPFRSKKKKATEN</sequence>
<feature type="transmembrane region" description="Helical" evidence="7">
    <location>
        <begin position="165"/>
        <end position="185"/>
    </location>
</feature>
<feature type="transmembrane region" description="Helical" evidence="7">
    <location>
        <begin position="12"/>
        <end position="32"/>
    </location>
</feature>
<keyword evidence="5 7" id="KW-1133">Transmembrane helix</keyword>
<evidence type="ECO:0000256" key="6">
    <source>
        <dbReference type="ARBA" id="ARBA00023136"/>
    </source>
</evidence>
<accession>A0ABU6GTA2</accession>
<dbReference type="PANTHER" id="PTHR40074">
    <property type="entry name" value="O-ACETYLTRANSFERASE WECH"/>
    <property type="match status" value="1"/>
</dbReference>
<comment type="subcellular location">
    <subcellularLocation>
        <location evidence="1">Cell membrane</location>
        <topology evidence="1">Multi-pass membrane protein</topology>
    </subcellularLocation>
</comment>
<feature type="transmembrane region" description="Helical" evidence="7">
    <location>
        <begin position="44"/>
        <end position="67"/>
    </location>
</feature>
<feature type="transmembrane region" description="Helical" evidence="7">
    <location>
        <begin position="311"/>
        <end position="334"/>
    </location>
</feature>
<evidence type="ECO:0000259" key="8">
    <source>
        <dbReference type="Pfam" id="PF01757"/>
    </source>
</evidence>
<keyword evidence="6 7" id="KW-0472">Membrane</keyword>
<feature type="domain" description="Acyltransferase 3" evidence="8">
    <location>
        <begin position="7"/>
        <end position="365"/>
    </location>
</feature>
<keyword evidence="10" id="KW-1185">Reference proteome</keyword>
<dbReference type="GO" id="GO:0016746">
    <property type="term" value="F:acyltransferase activity"/>
    <property type="evidence" value="ECO:0007669"/>
    <property type="project" value="UniProtKB-KW"/>
</dbReference>
<dbReference type="InterPro" id="IPR002656">
    <property type="entry name" value="Acyl_transf_3_dom"/>
</dbReference>
<evidence type="ECO:0000313" key="10">
    <source>
        <dbReference type="Proteomes" id="UP001344632"/>
    </source>
</evidence>
<organism evidence="9 10">
    <name type="scientific">Paenibacillus dokdonensis</name>
    <dbReference type="NCBI Taxonomy" id="2567944"/>
    <lineage>
        <taxon>Bacteria</taxon>
        <taxon>Bacillati</taxon>
        <taxon>Bacillota</taxon>
        <taxon>Bacilli</taxon>
        <taxon>Bacillales</taxon>
        <taxon>Paenibacillaceae</taxon>
        <taxon>Paenibacillus</taxon>
    </lineage>
</organism>
<gene>
    <name evidence="9" type="ORF">P4H66_16355</name>
</gene>
<evidence type="ECO:0000256" key="4">
    <source>
        <dbReference type="ARBA" id="ARBA00022692"/>
    </source>
</evidence>
<dbReference type="EMBL" id="JARLKZ010000010">
    <property type="protein sequence ID" value="MEC0241402.1"/>
    <property type="molecule type" value="Genomic_DNA"/>
</dbReference>
<dbReference type="Proteomes" id="UP001344632">
    <property type="component" value="Unassembled WGS sequence"/>
</dbReference>
<evidence type="ECO:0000313" key="9">
    <source>
        <dbReference type="EMBL" id="MEC0241402.1"/>
    </source>
</evidence>
<evidence type="ECO:0000256" key="1">
    <source>
        <dbReference type="ARBA" id="ARBA00004651"/>
    </source>
</evidence>
<feature type="transmembrane region" description="Helical" evidence="7">
    <location>
        <begin position="245"/>
        <end position="265"/>
    </location>
</feature>
<dbReference type="Pfam" id="PF01757">
    <property type="entry name" value="Acyl_transf_3"/>
    <property type="match status" value="1"/>
</dbReference>
<feature type="transmembrane region" description="Helical" evidence="7">
    <location>
        <begin position="205"/>
        <end position="224"/>
    </location>
</feature>
<name>A0ABU6GTA2_9BACL</name>
<keyword evidence="3" id="KW-1003">Cell membrane</keyword>
<proteinExistence type="inferred from homology"/>
<evidence type="ECO:0000256" key="5">
    <source>
        <dbReference type="ARBA" id="ARBA00022989"/>
    </source>
</evidence>
<feature type="transmembrane region" description="Helical" evidence="7">
    <location>
        <begin position="285"/>
        <end position="304"/>
    </location>
</feature>
<feature type="transmembrane region" description="Helical" evidence="7">
    <location>
        <begin position="87"/>
        <end position="107"/>
    </location>
</feature>
<evidence type="ECO:0000256" key="7">
    <source>
        <dbReference type="SAM" id="Phobius"/>
    </source>
</evidence>
<keyword evidence="9" id="KW-0808">Transferase</keyword>